<reference evidence="1 2" key="1">
    <citation type="submission" date="2019-07" db="EMBL/GenBank/DDBJ databases">
        <title>Microbispora hainanensis DSM 45428.</title>
        <authorList>
            <person name="Thawai C."/>
        </authorList>
    </citation>
    <scope>NUCLEOTIDE SEQUENCE [LARGE SCALE GENOMIC DNA]</scope>
    <source>
        <strain evidence="1 2">DSM 45428</strain>
    </source>
</reference>
<dbReference type="RefSeq" id="WP_142621211.1">
    <property type="nucleotide sequence ID" value="NZ_VIRM01000029.1"/>
</dbReference>
<accession>A0A544YQ02</accession>
<protein>
    <submittedName>
        <fullName evidence="1">Uncharacterized protein</fullName>
    </submittedName>
</protein>
<name>A0A544YQ02_9ACTN</name>
<dbReference type="EMBL" id="VIRM01000029">
    <property type="protein sequence ID" value="TQS18849.1"/>
    <property type="molecule type" value="Genomic_DNA"/>
</dbReference>
<proteinExistence type="predicted"/>
<organism evidence="1 2">
    <name type="scientific">Microbispora hainanensis</name>
    <dbReference type="NCBI Taxonomy" id="568844"/>
    <lineage>
        <taxon>Bacteria</taxon>
        <taxon>Bacillati</taxon>
        <taxon>Actinomycetota</taxon>
        <taxon>Actinomycetes</taxon>
        <taxon>Streptosporangiales</taxon>
        <taxon>Streptosporangiaceae</taxon>
        <taxon>Microbispora</taxon>
    </lineage>
</organism>
<evidence type="ECO:0000313" key="1">
    <source>
        <dbReference type="EMBL" id="TQS18849.1"/>
    </source>
</evidence>
<sequence length="82" mass="8984">MLLAGGLVVGPVFTVTYLADGAARARYKPLRHPVSCLRPRRTRTDPDRRLRRRGPALPALQRVSVTIAWASLAVLAVPTLRA</sequence>
<gene>
    <name evidence="1" type="ORF">FLX08_23120</name>
</gene>
<evidence type="ECO:0000313" key="2">
    <source>
        <dbReference type="Proteomes" id="UP000316541"/>
    </source>
</evidence>
<comment type="caution">
    <text evidence="1">The sequence shown here is derived from an EMBL/GenBank/DDBJ whole genome shotgun (WGS) entry which is preliminary data.</text>
</comment>
<dbReference type="AlphaFoldDB" id="A0A544YQ02"/>
<dbReference type="Proteomes" id="UP000316541">
    <property type="component" value="Unassembled WGS sequence"/>
</dbReference>